<comment type="caution">
    <text evidence="4">The sequence shown here is derived from an EMBL/GenBank/DDBJ whole genome shotgun (WGS) entry which is preliminary data.</text>
</comment>
<dbReference type="InterPro" id="IPR000801">
    <property type="entry name" value="Esterase-like"/>
</dbReference>
<evidence type="ECO:0000256" key="2">
    <source>
        <dbReference type="ARBA" id="ARBA00022801"/>
    </source>
</evidence>
<sequence length="377" mass="42850">MKVTIFLLVLLFTMVCQANSERFIVKSKIIDENPTVQVSLPDTYSHSDSYQYPLLLVLDGSTQFSHIAASTQFLSTYAIIPEMIVVSVSTQKRMTYFTPTAHEKFVGRSGKADLFKGYLQKELIPYISNKYRVAPYYAVTGHSLGGLFTSNLVLDNNSKFGLHISISPSLWWEKSILVNNYKALSDNHLSSPKRWFLSIASESGEMFESYTAMINALNEQPLSKLHWFSEHFPEETHDSTPLIGNARALKKIFNNWNAVPEIDVMPLHKLHDFYLKKIPEYGYHFTLSAHQYNVYGLKAAYEGKHQWGIEILEQGVKEFGKSEILWDSLATAYKLNKQLVKALHASNTALKLAKTSNSIYLSDIISQNEHLNTVSNF</sequence>
<dbReference type="RefSeq" id="WP_261594928.1">
    <property type="nucleotide sequence ID" value="NZ_CAMAPD010000022.1"/>
</dbReference>
<evidence type="ECO:0000313" key="4">
    <source>
        <dbReference type="EMBL" id="CAH9066713.1"/>
    </source>
</evidence>
<dbReference type="PANTHER" id="PTHR40841">
    <property type="entry name" value="SIDEROPHORE TRIACETYLFUSARININE C ESTERASE"/>
    <property type="match status" value="1"/>
</dbReference>
<dbReference type="Proteomes" id="UP001152485">
    <property type="component" value="Unassembled WGS sequence"/>
</dbReference>
<evidence type="ECO:0000256" key="1">
    <source>
        <dbReference type="ARBA" id="ARBA00005622"/>
    </source>
</evidence>
<dbReference type="Gene3D" id="3.40.50.1820">
    <property type="entry name" value="alpha/beta hydrolase"/>
    <property type="match status" value="1"/>
</dbReference>
<comment type="similarity">
    <text evidence="1">Belongs to the esterase D family.</text>
</comment>
<dbReference type="EMBL" id="CAMAPD010000022">
    <property type="protein sequence ID" value="CAH9066713.1"/>
    <property type="molecule type" value="Genomic_DNA"/>
</dbReference>
<dbReference type="SUPFAM" id="SSF53474">
    <property type="entry name" value="alpha/beta-Hydrolases"/>
    <property type="match status" value="1"/>
</dbReference>
<dbReference type="PANTHER" id="PTHR40841:SF2">
    <property type="entry name" value="SIDEROPHORE-DEGRADING ESTERASE (EUROFUNG)"/>
    <property type="match status" value="1"/>
</dbReference>
<dbReference type="InterPro" id="IPR029058">
    <property type="entry name" value="AB_hydrolase_fold"/>
</dbReference>
<evidence type="ECO:0008006" key="6">
    <source>
        <dbReference type="Google" id="ProtNLM"/>
    </source>
</evidence>
<accession>A0ABN8UQP0</accession>
<protein>
    <recommendedName>
        <fullName evidence="6">Esterase</fullName>
    </recommendedName>
</protein>
<organism evidence="4 5">
    <name type="scientific">Pseudoalteromonas holothuriae</name>
    <dbReference type="NCBI Taxonomy" id="2963714"/>
    <lineage>
        <taxon>Bacteria</taxon>
        <taxon>Pseudomonadati</taxon>
        <taxon>Pseudomonadota</taxon>
        <taxon>Gammaproteobacteria</taxon>
        <taxon>Alteromonadales</taxon>
        <taxon>Pseudoalteromonadaceae</taxon>
        <taxon>Pseudoalteromonas</taxon>
    </lineage>
</organism>
<reference evidence="4 5" key="1">
    <citation type="submission" date="2022-07" db="EMBL/GenBank/DDBJ databases">
        <authorList>
            <person name="Criscuolo A."/>
        </authorList>
    </citation>
    <scope>NUCLEOTIDE SEQUENCE [LARGE SCALE GENOMIC DNA]</scope>
    <source>
        <strain evidence="5">CIP 111951</strain>
    </source>
</reference>
<gene>
    <name evidence="4" type="ORF">PSECIP111951_03630</name>
</gene>
<dbReference type="InterPro" id="IPR052558">
    <property type="entry name" value="Siderophore_Hydrolase_D"/>
</dbReference>
<proteinExistence type="inferred from homology"/>
<dbReference type="Pfam" id="PF00756">
    <property type="entry name" value="Esterase"/>
    <property type="match status" value="1"/>
</dbReference>
<keyword evidence="3" id="KW-0732">Signal</keyword>
<name>A0ABN8UQP0_9GAMM</name>
<evidence type="ECO:0000256" key="3">
    <source>
        <dbReference type="SAM" id="SignalP"/>
    </source>
</evidence>
<keyword evidence="2" id="KW-0378">Hydrolase</keyword>
<feature type="signal peptide" evidence="3">
    <location>
        <begin position="1"/>
        <end position="18"/>
    </location>
</feature>
<evidence type="ECO:0000313" key="5">
    <source>
        <dbReference type="Proteomes" id="UP001152485"/>
    </source>
</evidence>
<feature type="chain" id="PRO_5045391521" description="Esterase" evidence="3">
    <location>
        <begin position="19"/>
        <end position="377"/>
    </location>
</feature>